<comment type="caution">
    <text evidence="2">The sequence shown here is derived from an EMBL/GenBank/DDBJ whole genome shotgun (WGS) entry which is preliminary data.</text>
</comment>
<sequence>TEKIAAQKAAKVSAHQAGQSEFRKRLDNPRDKGVWKIQNSGERGRTTVVQVKYQNSIVLIYSIQLKILVYKKQMNN</sequence>
<accession>A0A813QVV3</accession>
<feature type="non-terminal residue" evidence="2">
    <location>
        <position position="1"/>
    </location>
</feature>
<dbReference type="EMBL" id="CAJNOC010000530">
    <property type="protein sequence ID" value="CAF0772793.1"/>
    <property type="molecule type" value="Genomic_DNA"/>
</dbReference>
<name>A0A813QVV3_9BILA</name>
<reference evidence="2" key="1">
    <citation type="submission" date="2021-02" db="EMBL/GenBank/DDBJ databases">
        <authorList>
            <person name="Nowell W R."/>
        </authorList>
    </citation>
    <scope>NUCLEOTIDE SEQUENCE</scope>
    <source>
        <strain evidence="2">Ploen Becks lab</strain>
    </source>
</reference>
<keyword evidence="3" id="KW-1185">Reference proteome</keyword>
<gene>
    <name evidence="2" type="ORF">OXX778_LOCUS5044</name>
</gene>
<dbReference type="Proteomes" id="UP000663879">
    <property type="component" value="Unassembled WGS sequence"/>
</dbReference>
<organism evidence="2 3">
    <name type="scientific">Brachionus calyciflorus</name>
    <dbReference type="NCBI Taxonomy" id="104777"/>
    <lineage>
        <taxon>Eukaryota</taxon>
        <taxon>Metazoa</taxon>
        <taxon>Spiralia</taxon>
        <taxon>Gnathifera</taxon>
        <taxon>Rotifera</taxon>
        <taxon>Eurotatoria</taxon>
        <taxon>Monogononta</taxon>
        <taxon>Pseudotrocha</taxon>
        <taxon>Ploima</taxon>
        <taxon>Brachionidae</taxon>
        <taxon>Brachionus</taxon>
    </lineage>
</organism>
<evidence type="ECO:0000256" key="1">
    <source>
        <dbReference type="SAM" id="MobiDB-lite"/>
    </source>
</evidence>
<evidence type="ECO:0000313" key="2">
    <source>
        <dbReference type="EMBL" id="CAF0772793.1"/>
    </source>
</evidence>
<dbReference type="AlphaFoldDB" id="A0A813QVV3"/>
<evidence type="ECO:0000313" key="3">
    <source>
        <dbReference type="Proteomes" id="UP000663879"/>
    </source>
</evidence>
<feature type="region of interest" description="Disordered" evidence="1">
    <location>
        <begin position="1"/>
        <end position="25"/>
    </location>
</feature>
<protein>
    <submittedName>
        <fullName evidence="2">Uncharacterized protein</fullName>
    </submittedName>
</protein>
<proteinExistence type="predicted"/>